<dbReference type="OrthoDB" id="2404656at2759"/>
<dbReference type="PROSITE" id="PS00028">
    <property type="entry name" value="ZINC_FINGER_C2H2_1"/>
    <property type="match status" value="1"/>
</dbReference>
<keyword evidence="1" id="KW-0863">Zinc-finger</keyword>
<dbReference type="PROSITE" id="PS50157">
    <property type="entry name" value="ZINC_FINGER_C2H2_2"/>
    <property type="match status" value="1"/>
</dbReference>
<dbReference type="EMBL" id="JAEPRC010000350">
    <property type="protein sequence ID" value="KAG2199473.1"/>
    <property type="molecule type" value="Genomic_DNA"/>
</dbReference>
<evidence type="ECO:0000313" key="4">
    <source>
        <dbReference type="Proteomes" id="UP000650833"/>
    </source>
</evidence>
<evidence type="ECO:0000259" key="2">
    <source>
        <dbReference type="PROSITE" id="PS50157"/>
    </source>
</evidence>
<evidence type="ECO:0000313" key="3">
    <source>
        <dbReference type="EMBL" id="KAG2199473.1"/>
    </source>
</evidence>
<evidence type="ECO:0000256" key="1">
    <source>
        <dbReference type="PROSITE-ProRule" id="PRU00042"/>
    </source>
</evidence>
<dbReference type="AlphaFoldDB" id="A0A8H7QVG3"/>
<comment type="caution">
    <text evidence="3">The sequence shown here is derived from an EMBL/GenBank/DDBJ whole genome shotgun (WGS) entry which is preliminary data.</text>
</comment>
<reference evidence="3" key="1">
    <citation type="submission" date="2020-12" db="EMBL/GenBank/DDBJ databases">
        <title>Metabolic potential, ecology and presence of endohyphal bacteria is reflected in genomic diversity of Mucoromycotina.</title>
        <authorList>
            <person name="Muszewska A."/>
            <person name="Okrasinska A."/>
            <person name="Steczkiewicz K."/>
            <person name="Drgas O."/>
            <person name="Orlowska M."/>
            <person name="Perlinska-Lenart U."/>
            <person name="Aleksandrzak-Piekarczyk T."/>
            <person name="Szatraj K."/>
            <person name="Zielenkiewicz U."/>
            <person name="Pilsyk S."/>
            <person name="Malc E."/>
            <person name="Mieczkowski P."/>
            <person name="Kruszewska J.S."/>
            <person name="Biernat P."/>
            <person name="Pawlowska J."/>
        </authorList>
    </citation>
    <scope>NUCLEOTIDE SEQUENCE</scope>
    <source>
        <strain evidence="3">CBS 226.32</strain>
    </source>
</reference>
<gene>
    <name evidence="3" type="ORF">INT46_009337</name>
</gene>
<dbReference type="Proteomes" id="UP000650833">
    <property type="component" value="Unassembled WGS sequence"/>
</dbReference>
<keyword evidence="1" id="KW-0862">Zinc</keyword>
<proteinExistence type="predicted"/>
<keyword evidence="1" id="KW-0479">Metal-binding</keyword>
<dbReference type="SMART" id="SM00355">
    <property type="entry name" value="ZnF_C2H2"/>
    <property type="match status" value="2"/>
</dbReference>
<feature type="domain" description="C2H2-type" evidence="2">
    <location>
        <begin position="15"/>
        <end position="43"/>
    </location>
</feature>
<organism evidence="3 4">
    <name type="scientific">Mucor plumbeus</name>
    <dbReference type="NCBI Taxonomy" id="97098"/>
    <lineage>
        <taxon>Eukaryota</taxon>
        <taxon>Fungi</taxon>
        <taxon>Fungi incertae sedis</taxon>
        <taxon>Mucoromycota</taxon>
        <taxon>Mucoromycotina</taxon>
        <taxon>Mucoromycetes</taxon>
        <taxon>Mucorales</taxon>
        <taxon>Mucorineae</taxon>
        <taxon>Mucoraceae</taxon>
        <taxon>Mucor</taxon>
    </lineage>
</organism>
<sequence length="310" mass="35525">MSTASSSPKLVILVYACHICEEIKSEGRNLRSHLLTVHSIELPKLKRGQRHHNSLQYYFIKSNNNETHQAIRQRFACPSCLNHFATIDEYKVHVMTHIDPEKAESVALPQKRKNGALYKFSKTIQPQNRAKFPQEHATKLEPMVTIEQKEANETNLSTLKQFVLVEQLLHQALKQEVDSLPSFLWGIKTVANPNEQKLINVTKFVLTSFADTCSTIAIKTKPYQDYERTFWVQHIIPIFQTFGNQTGLLSFNWCEIPTMHHSSEDQDAARYVDGMGYDGRRNERAVFEASSGQYDVNTDKIIDDGTKQIS</sequence>
<dbReference type="InterPro" id="IPR013087">
    <property type="entry name" value="Znf_C2H2_type"/>
</dbReference>
<dbReference type="GO" id="GO:0008270">
    <property type="term" value="F:zinc ion binding"/>
    <property type="evidence" value="ECO:0007669"/>
    <property type="project" value="UniProtKB-KW"/>
</dbReference>
<name>A0A8H7QVG3_9FUNG</name>
<keyword evidence="4" id="KW-1185">Reference proteome</keyword>
<protein>
    <recommendedName>
        <fullName evidence="2">C2H2-type domain-containing protein</fullName>
    </recommendedName>
</protein>
<accession>A0A8H7QVG3</accession>